<organism evidence="1 2">
    <name type="scientific">Bradyrhizobium niftali</name>
    <dbReference type="NCBI Taxonomy" id="2560055"/>
    <lineage>
        <taxon>Bacteria</taxon>
        <taxon>Pseudomonadati</taxon>
        <taxon>Pseudomonadota</taxon>
        <taxon>Alphaproteobacteria</taxon>
        <taxon>Hyphomicrobiales</taxon>
        <taxon>Nitrobacteraceae</taxon>
        <taxon>Bradyrhizobium</taxon>
    </lineage>
</organism>
<gene>
    <name evidence="1" type="ORF">E4K65_11810</name>
</gene>
<reference evidence="1 2" key="1">
    <citation type="submission" date="2019-03" db="EMBL/GenBank/DDBJ databases">
        <title>Bradyrhizobium diversity isolated from nodules of Chamaecrista fasciculata.</title>
        <authorList>
            <person name="Klepa M.S."/>
            <person name="Urquiaga M.O."/>
            <person name="Hungria M."/>
            <person name="Delamuta J.R."/>
        </authorList>
    </citation>
    <scope>NUCLEOTIDE SEQUENCE [LARGE SCALE GENOMIC DNA]</scope>
    <source>
        <strain evidence="1 2">CNPSo 3448</strain>
    </source>
</reference>
<accession>A0A4Y9M0V1</accession>
<comment type="caution">
    <text evidence="1">The sequence shown here is derived from an EMBL/GenBank/DDBJ whole genome shotgun (WGS) entry which is preliminary data.</text>
</comment>
<sequence length="143" mass="15441">MMLMAGISGRHRIVSAGNDHSLPARLDLDLLRGQVVRQGLYKVDFHTVHGTGCGVVYVMDGKMRGGNSAFAFMGTYTGEGDTIKVKISTQRYNDDPSFKGLFGIDRVTLTLTGREDGDAAEFEGSALQVPGVAFRAVLNRISD</sequence>
<dbReference type="Gene3D" id="2.40.128.380">
    <property type="entry name" value="T3SS negative regulator GrlR"/>
    <property type="match status" value="1"/>
</dbReference>
<dbReference type="Proteomes" id="UP000297966">
    <property type="component" value="Unassembled WGS sequence"/>
</dbReference>
<dbReference type="EMBL" id="SPQT01000004">
    <property type="protein sequence ID" value="TFV48770.1"/>
    <property type="molecule type" value="Genomic_DNA"/>
</dbReference>
<dbReference type="InterPro" id="IPR043019">
    <property type="entry name" value="GrlR_sf"/>
</dbReference>
<evidence type="ECO:0000313" key="2">
    <source>
        <dbReference type="Proteomes" id="UP000297966"/>
    </source>
</evidence>
<evidence type="ECO:0008006" key="3">
    <source>
        <dbReference type="Google" id="ProtNLM"/>
    </source>
</evidence>
<protein>
    <recommendedName>
        <fullName evidence="3">Type III secretion system (T3SS) negative regulator GrlR</fullName>
    </recommendedName>
</protein>
<dbReference type="OrthoDB" id="7856226at2"/>
<evidence type="ECO:0000313" key="1">
    <source>
        <dbReference type="EMBL" id="TFV48770.1"/>
    </source>
</evidence>
<dbReference type="AlphaFoldDB" id="A0A4Y9M0V1"/>
<proteinExistence type="predicted"/>
<name>A0A4Y9M0V1_9BRAD</name>
<keyword evidence="2" id="KW-1185">Reference proteome</keyword>